<evidence type="ECO:0000313" key="3">
    <source>
        <dbReference type="Proteomes" id="UP001472677"/>
    </source>
</evidence>
<evidence type="ECO:0000256" key="1">
    <source>
        <dbReference type="SAM" id="MobiDB-lite"/>
    </source>
</evidence>
<organism evidence="2 3">
    <name type="scientific">Hibiscus sabdariffa</name>
    <name type="common">roselle</name>
    <dbReference type="NCBI Taxonomy" id="183260"/>
    <lineage>
        <taxon>Eukaryota</taxon>
        <taxon>Viridiplantae</taxon>
        <taxon>Streptophyta</taxon>
        <taxon>Embryophyta</taxon>
        <taxon>Tracheophyta</taxon>
        <taxon>Spermatophyta</taxon>
        <taxon>Magnoliopsida</taxon>
        <taxon>eudicotyledons</taxon>
        <taxon>Gunneridae</taxon>
        <taxon>Pentapetalae</taxon>
        <taxon>rosids</taxon>
        <taxon>malvids</taxon>
        <taxon>Malvales</taxon>
        <taxon>Malvaceae</taxon>
        <taxon>Malvoideae</taxon>
        <taxon>Hibiscus</taxon>
    </lineage>
</organism>
<name>A0ABR2EED8_9ROSI</name>
<feature type="compositionally biased region" description="Acidic residues" evidence="1">
    <location>
        <begin position="76"/>
        <end position="86"/>
    </location>
</feature>
<comment type="caution">
    <text evidence="2">The sequence shown here is derived from an EMBL/GenBank/DDBJ whole genome shotgun (WGS) entry which is preliminary data.</text>
</comment>
<sequence>MIGKVVKIYTRRIDLNMVDYLRVEIILDVTKPIRRCVAIGAHALKDDIDVESSTVVPPAAVTLPPDVLAHGNDDASTNEEADDADH</sequence>
<gene>
    <name evidence="2" type="ORF">V6N12_042298</name>
</gene>
<evidence type="ECO:0000313" key="2">
    <source>
        <dbReference type="EMBL" id="KAK8559009.1"/>
    </source>
</evidence>
<accession>A0ABR2EED8</accession>
<feature type="region of interest" description="Disordered" evidence="1">
    <location>
        <begin position="65"/>
        <end position="86"/>
    </location>
</feature>
<protein>
    <submittedName>
        <fullName evidence="2">Uncharacterized protein</fullName>
    </submittedName>
</protein>
<dbReference type="Proteomes" id="UP001472677">
    <property type="component" value="Unassembled WGS sequence"/>
</dbReference>
<keyword evidence="3" id="KW-1185">Reference proteome</keyword>
<proteinExistence type="predicted"/>
<dbReference type="EMBL" id="JBBPBM010000015">
    <property type="protein sequence ID" value="KAK8559009.1"/>
    <property type="molecule type" value="Genomic_DNA"/>
</dbReference>
<reference evidence="2 3" key="1">
    <citation type="journal article" date="2024" name="G3 (Bethesda)">
        <title>Genome assembly of Hibiscus sabdariffa L. provides insights into metabolisms of medicinal natural products.</title>
        <authorList>
            <person name="Kim T."/>
        </authorList>
    </citation>
    <scope>NUCLEOTIDE SEQUENCE [LARGE SCALE GENOMIC DNA]</scope>
    <source>
        <strain evidence="2">TK-2024</strain>
        <tissue evidence="2">Old leaves</tissue>
    </source>
</reference>